<sequence>MADYFWVFVVGGILCVIGQIILDTTKLLPAHILVLYVVTGAILTGIGIYPKIVEVAQSGATVPIIGFGYSLAKGAMEAVDKDGFIGAFTGGISATSAGVAAVVLFGYIAAILGNSKTKK</sequence>
<dbReference type="InterPro" id="IPR005562">
    <property type="entry name" value="SpoVA"/>
</dbReference>
<keyword evidence="1" id="KW-1133">Transmembrane helix</keyword>
<dbReference type="OrthoDB" id="9797988at2"/>
<dbReference type="PANTHER" id="PTHR38450:SF2">
    <property type="entry name" value="STAGE V SPORULATION PROTEIN AEB"/>
    <property type="match status" value="1"/>
</dbReference>
<dbReference type="Pfam" id="PF03862">
    <property type="entry name" value="SpoVAC_SpoVAEB"/>
    <property type="match status" value="1"/>
</dbReference>
<keyword evidence="1" id="KW-0812">Transmembrane</keyword>
<proteinExistence type="predicted"/>
<name>A0A366IF68_9FIRM</name>
<dbReference type="InterPro" id="IPR014204">
    <property type="entry name" value="Spore_V_AE"/>
</dbReference>
<organism evidence="2 3">
    <name type="scientific">Alkalibaculum bacchi</name>
    <dbReference type="NCBI Taxonomy" id="645887"/>
    <lineage>
        <taxon>Bacteria</taxon>
        <taxon>Bacillati</taxon>
        <taxon>Bacillota</taxon>
        <taxon>Clostridia</taxon>
        <taxon>Eubacteriales</taxon>
        <taxon>Eubacteriaceae</taxon>
        <taxon>Alkalibaculum</taxon>
    </lineage>
</organism>
<protein>
    <submittedName>
        <fullName evidence="2">Stage V sporulation protein AE</fullName>
    </submittedName>
</protein>
<keyword evidence="1" id="KW-0472">Membrane</keyword>
<feature type="transmembrane region" description="Helical" evidence="1">
    <location>
        <begin position="5"/>
        <end position="22"/>
    </location>
</feature>
<feature type="transmembrane region" description="Helical" evidence="1">
    <location>
        <begin position="28"/>
        <end position="48"/>
    </location>
</feature>
<evidence type="ECO:0000313" key="3">
    <source>
        <dbReference type="Proteomes" id="UP000253490"/>
    </source>
</evidence>
<gene>
    <name evidence="2" type="ORF">DES36_103124</name>
</gene>
<evidence type="ECO:0000256" key="1">
    <source>
        <dbReference type="SAM" id="Phobius"/>
    </source>
</evidence>
<accession>A0A366IF68</accession>
<dbReference type="RefSeq" id="WP_113919791.1">
    <property type="nucleotide sequence ID" value="NZ_QNRX01000003.1"/>
</dbReference>
<evidence type="ECO:0000313" key="2">
    <source>
        <dbReference type="EMBL" id="RBP68362.1"/>
    </source>
</evidence>
<dbReference type="EMBL" id="QNRX01000003">
    <property type="protein sequence ID" value="RBP68362.1"/>
    <property type="molecule type" value="Genomic_DNA"/>
</dbReference>
<reference evidence="2 3" key="1">
    <citation type="submission" date="2018-06" db="EMBL/GenBank/DDBJ databases">
        <title>Genomic Encyclopedia of Type Strains, Phase IV (KMG-IV): sequencing the most valuable type-strain genomes for metagenomic binning, comparative biology and taxonomic classification.</title>
        <authorList>
            <person name="Goeker M."/>
        </authorList>
    </citation>
    <scope>NUCLEOTIDE SEQUENCE [LARGE SCALE GENOMIC DNA]</scope>
    <source>
        <strain evidence="2 3">DSM 22112</strain>
    </source>
</reference>
<dbReference type="NCBIfam" id="TIGR02839">
    <property type="entry name" value="spore_V_AE"/>
    <property type="match status" value="1"/>
</dbReference>
<dbReference type="Proteomes" id="UP000253490">
    <property type="component" value="Unassembled WGS sequence"/>
</dbReference>
<comment type="caution">
    <text evidence="2">The sequence shown here is derived from an EMBL/GenBank/DDBJ whole genome shotgun (WGS) entry which is preliminary data.</text>
</comment>
<dbReference type="PANTHER" id="PTHR38450">
    <property type="entry name" value="STAGE V SPORULATION PROTEIN AC-RELATED"/>
    <property type="match status" value="1"/>
</dbReference>
<feature type="transmembrane region" description="Helical" evidence="1">
    <location>
        <begin position="84"/>
        <end position="112"/>
    </location>
</feature>
<keyword evidence="3" id="KW-1185">Reference proteome</keyword>
<dbReference type="AlphaFoldDB" id="A0A366IF68"/>